<dbReference type="RefSeq" id="WP_186634832.1">
    <property type="nucleotide sequence ID" value="NZ_JACOAF010000019.1"/>
</dbReference>
<proteinExistence type="predicted"/>
<comment type="caution">
    <text evidence="3">The sequence shown here is derived from an EMBL/GenBank/DDBJ whole genome shotgun (WGS) entry which is preliminary data.</text>
</comment>
<organism evidence="3 4">
    <name type="scientific">Rufibacter sediminis</name>
    <dbReference type="NCBI Taxonomy" id="2762756"/>
    <lineage>
        <taxon>Bacteria</taxon>
        <taxon>Pseudomonadati</taxon>
        <taxon>Bacteroidota</taxon>
        <taxon>Cytophagia</taxon>
        <taxon>Cytophagales</taxon>
        <taxon>Hymenobacteraceae</taxon>
        <taxon>Rufibacter</taxon>
    </lineage>
</organism>
<keyword evidence="2" id="KW-0472">Membrane</keyword>
<evidence type="ECO:0000256" key="2">
    <source>
        <dbReference type="SAM" id="Phobius"/>
    </source>
</evidence>
<evidence type="ECO:0000256" key="1">
    <source>
        <dbReference type="SAM" id="MobiDB-lite"/>
    </source>
</evidence>
<gene>
    <name evidence="3" type="ORF">H7U12_06575</name>
</gene>
<evidence type="ECO:0000313" key="4">
    <source>
        <dbReference type="Proteomes" id="UP000659698"/>
    </source>
</evidence>
<accession>A0ABR6VQ77</accession>
<feature type="region of interest" description="Disordered" evidence="1">
    <location>
        <begin position="1"/>
        <end position="50"/>
    </location>
</feature>
<feature type="transmembrane region" description="Helical" evidence="2">
    <location>
        <begin position="55"/>
        <end position="77"/>
    </location>
</feature>
<reference evidence="3 4" key="1">
    <citation type="journal article" date="2019" name="Int. J. Syst. Evol. Microbiol.">
        <title>Rufibacter sediminis sp. nov., isolated from freshwater lake sediment.</title>
        <authorList>
            <person name="Qu J.H."/>
            <person name="Zhang L.J."/>
            <person name="Fu Y.H."/>
            <person name="Li H.F."/>
        </authorList>
    </citation>
    <scope>NUCLEOTIDE SEQUENCE [LARGE SCALE GENOMIC DNA]</scope>
    <source>
        <strain evidence="3 4">H-1</strain>
    </source>
</reference>
<keyword evidence="2" id="KW-1133">Transmembrane helix</keyword>
<sequence>MQPNQPSSPPSLDLGAIRASPPPQAALRKAREEDEWFASDRRKREHQREQGARTIIHWAIQANIIMAGIIIAICLGVRGFHLIAAEDWKWLTKEQVDLLDNLAKYAGSGAVGSLLTRYLTKNIDPKAGPQ</sequence>
<keyword evidence="2" id="KW-0812">Transmembrane</keyword>
<name>A0ABR6VQ77_9BACT</name>
<protein>
    <submittedName>
        <fullName evidence="3">Uncharacterized protein</fullName>
    </submittedName>
</protein>
<dbReference type="Proteomes" id="UP000659698">
    <property type="component" value="Unassembled WGS sequence"/>
</dbReference>
<feature type="compositionally biased region" description="Basic and acidic residues" evidence="1">
    <location>
        <begin position="38"/>
        <end position="50"/>
    </location>
</feature>
<dbReference type="EMBL" id="JACOAF010000019">
    <property type="protein sequence ID" value="MBC3539339.1"/>
    <property type="molecule type" value="Genomic_DNA"/>
</dbReference>
<evidence type="ECO:0000313" key="3">
    <source>
        <dbReference type="EMBL" id="MBC3539339.1"/>
    </source>
</evidence>
<keyword evidence="4" id="KW-1185">Reference proteome</keyword>